<reference evidence="2 3" key="1">
    <citation type="submission" date="2022-12" db="EMBL/GenBank/DDBJ databases">
        <title>Chromosome-level genome of Tegillarca granosa.</title>
        <authorList>
            <person name="Kim J."/>
        </authorList>
    </citation>
    <scope>NUCLEOTIDE SEQUENCE [LARGE SCALE GENOMIC DNA]</scope>
    <source>
        <strain evidence="2">Teg-2019</strain>
        <tissue evidence="2">Adductor muscle</tissue>
    </source>
</reference>
<organism evidence="2 3">
    <name type="scientific">Tegillarca granosa</name>
    <name type="common">Malaysian cockle</name>
    <name type="synonym">Anadara granosa</name>
    <dbReference type="NCBI Taxonomy" id="220873"/>
    <lineage>
        <taxon>Eukaryota</taxon>
        <taxon>Metazoa</taxon>
        <taxon>Spiralia</taxon>
        <taxon>Lophotrochozoa</taxon>
        <taxon>Mollusca</taxon>
        <taxon>Bivalvia</taxon>
        <taxon>Autobranchia</taxon>
        <taxon>Pteriomorphia</taxon>
        <taxon>Arcoida</taxon>
        <taxon>Arcoidea</taxon>
        <taxon>Arcidae</taxon>
        <taxon>Tegillarca</taxon>
    </lineage>
</organism>
<dbReference type="Proteomes" id="UP001217089">
    <property type="component" value="Unassembled WGS sequence"/>
</dbReference>
<evidence type="ECO:0000313" key="2">
    <source>
        <dbReference type="EMBL" id="KAJ8305333.1"/>
    </source>
</evidence>
<dbReference type="EMBL" id="JARBDR010000813">
    <property type="protein sequence ID" value="KAJ8305333.1"/>
    <property type="molecule type" value="Genomic_DNA"/>
</dbReference>
<keyword evidence="3" id="KW-1185">Reference proteome</keyword>
<evidence type="ECO:0000256" key="1">
    <source>
        <dbReference type="SAM" id="MobiDB-lite"/>
    </source>
</evidence>
<evidence type="ECO:0000313" key="3">
    <source>
        <dbReference type="Proteomes" id="UP001217089"/>
    </source>
</evidence>
<accession>A0ABQ9EJ79</accession>
<proteinExistence type="predicted"/>
<comment type="caution">
    <text evidence="2">The sequence shown here is derived from an EMBL/GenBank/DDBJ whole genome shotgun (WGS) entry which is preliminary data.</text>
</comment>
<sequence>MRTVVFGDMTDSLFSGSELESMQGNMDMSMSDSNKKKTGRKSRPYKYQVFDEKLANILLNKNVNTANGVDSCSTTKGAYSADLSQRHTDSDEDELSLNPGQEKVRGVSPDSENETTIIVFQRGSLTDIFGDDALAKKSDKDVGIEREVLKDTLIRRHGKKAGFIRNARHLYSQPYKMIEKTAYRWQQAAYLEIVINLYIQQGLASLMSILKEDVCDMD</sequence>
<feature type="compositionally biased region" description="Polar residues" evidence="1">
    <location>
        <begin position="17"/>
        <end position="32"/>
    </location>
</feature>
<feature type="region of interest" description="Disordered" evidence="1">
    <location>
        <begin position="17"/>
        <end position="43"/>
    </location>
</feature>
<feature type="region of interest" description="Disordered" evidence="1">
    <location>
        <begin position="83"/>
        <end position="109"/>
    </location>
</feature>
<gene>
    <name evidence="2" type="ORF">KUTeg_015878</name>
</gene>
<name>A0ABQ9EJ79_TEGGR</name>
<protein>
    <submittedName>
        <fullName evidence="2">Uncharacterized protein</fullName>
    </submittedName>
</protein>